<keyword evidence="2" id="KW-1185">Reference proteome</keyword>
<evidence type="ECO:0000313" key="2">
    <source>
        <dbReference type="Proteomes" id="UP001162164"/>
    </source>
</evidence>
<name>A0ABQ9IQZ5_9CUCU</name>
<comment type="caution">
    <text evidence="1">The sequence shown here is derived from an EMBL/GenBank/DDBJ whole genome shotgun (WGS) entry which is preliminary data.</text>
</comment>
<accession>A0ABQ9IQZ5</accession>
<proteinExistence type="predicted"/>
<sequence>MEHQCLECRTSSGTISNLRKHLINDAEIEKIIVSEMQNGVGFHEENVRVRKVSVTCGYRNASKKVGAMFLAAKKRKRMLPRNLKHSKLPLGAVQKNPEEYSWRRTSSGLDAIGITRKPAPNV</sequence>
<reference evidence="1" key="1">
    <citation type="journal article" date="2023" name="Insect Mol. Biol.">
        <title>Genome sequencing provides insights into the evolution of gene families encoding plant cell wall-degrading enzymes in longhorned beetles.</title>
        <authorList>
            <person name="Shin N.R."/>
            <person name="Okamura Y."/>
            <person name="Kirsch R."/>
            <person name="Pauchet Y."/>
        </authorList>
    </citation>
    <scope>NUCLEOTIDE SEQUENCE</scope>
    <source>
        <strain evidence="1">MMC_N1</strain>
    </source>
</reference>
<evidence type="ECO:0000313" key="1">
    <source>
        <dbReference type="EMBL" id="KAJ8956210.1"/>
    </source>
</evidence>
<organism evidence="1 2">
    <name type="scientific">Molorchus minor</name>
    <dbReference type="NCBI Taxonomy" id="1323400"/>
    <lineage>
        <taxon>Eukaryota</taxon>
        <taxon>Metazoa</taxon>
        <taxon>Ecdysozoa</taxon>
        <taxon>Arthropoda</taxon>
        <taxon>Hexapoda</taxon>
        <taxon>Insecta</taxon>
        <taxon>Pterygota</taxon>
        <taxon>Neoptera</taxon>
        <taxon>Endopterygota</taxon>
        <taxon>Coleoptera</taxon>
        <taxon>Polyphaga</taxon>
        <taxon>Cucujiformia</taxon>
        <taxon>Chrysomeloidea</taxon>
        <taxon>Cerambycidae</taxon>
        <taxon>Lamiinae</taxon>
        <taxon>Monochamini</taxon>
        <taxon>Molorchus</taxon>
    </lineage>
</organism>
<dbReference type="EMBL" id="JAPWTJ010003469">
    <property type="protein sequence ID" value="KAJ8956210.1"/>
    <property type="molecule type" value="Genomic_DNA"/>
</dbReference>
<dbReference type="Proteomes" id="UP001162164">
    <property type="component" value="Unassembled WGS sequence"/>
</dbReference>
<protein>
    <recommendedName>
        <fullName evidence="3">Transposase</fullName>
    </recommendedName>
</protein>
<evidence type="ECO:0008006" key="3">
    <source>
        <dbReference type="Google" id="ProtNLM"/>
    </source>
</evidence>
<gene>
    <name evidence="1" type="ORF">NQ317_017543</name>
</gene>